<feature type="domain" description="Solute-binding protein family 5" evidence="5">
    <location>
        <begin position="118"/>
        <end position="521"/>
    </location>
</feature>
<dbReference type="SUPFAM" id="SSF53850">
    <property type="entry name" value="Periplasmic binding protein-like II"/>
    <property type="match status" value="1"/>
</dbReference>
<name>A0A0R1SA78_9LACO</name>
<dbReference type="PATRIC" id="fig|1423739.3.peg.2887"/>
<organism evidence="6 7">
    <name type="scientific">Lentilactobacillus diolivorans DSM 14421</name>
    <dbReference type="NCBI Taxonomy" id="1423739"/>
    <lineage>
        <taxon>Bacteria</taxon>
        <taxon>Bacillati</taxon>
        <taxon>Bacillota</taxon>
        <taxon>Bacilli</taxon>
        <taxon>Lactobacillales</taxon>
        <taxon>Lactobacillaceae</taxon>
        <taxon>Lentilactobacillus</taxon>
    </lineage>
</organism>
<sequence>MSNKKKWLTAGIAMLSVMTLAACSNSKSSNSGTTKHISLPASYTGSGKATTAGNNSTLKVAEVNDAPFAGISSPTLSTNAEDQDVFAPGGSQWGAIDGLFNVTKNYKIINGGLANLKLDRKAKTATITLRKDAKWSNGSKVTAKDVEYPYEIIGNKNTTSQQYSSDFAAIKGMAAYHAGKAKTISGFTYPDGQKGRTVVIHFTKMSPSMQYLGNSFIWQSVEPYEYYGKTPISKLASSPKVRKNPIFTGPYKLDKVVQGESTSWSPNKYYYGKKPQIKNITIQVVSSNNIVAAFKSKKYDFAAGGPNVVMPSSQYPKVKVLKDYTETGIPAMGYSYFGFNVGHMNTKTGLNVMDKNSKMGNKNLRRAMMYAVNVDAVAKKFGNGLSWRANTLIPPTFKNVYDSKTPGFKYNMKKAKSLLNKAGYKKQGKWRTDPNGKKLVIHLGAMTSSAATEATYQYYLQQWHKAGLNVKMTTGKPMEMNSFYSTIQKPKQNKIDVFLGAWSTSSEPTPTQIYGVDAPYNMGHFASKKNTQLLNSLNSNKAWNAKYRAQQFKKWQRYMNSQAAYGPEQFNLAWTPVNHRVKGYDVNAQNNEFWSNLSLTAANPK</sequence>
<evidence type="ECO:0000259" key="5">
    <source>
        <dbReference type="Pfam" id="PF00496"/>
    </source>
</evidence>
<evidence type="ECO:0000256" key="2">
    <source>
        <dbReference type="ARBA" id="ARBA00022448"/>
    </source>
</evidence>
<dbReference type="AlphaFoldDB" id="A0A0R1SA78"/>
<evidence type="ECO:0000256" key="3">
    <source>
        <dbReference type="ARBA" id="ARBA00022729"/>
    </source>
</evidence>
<gene>
    <name evidence="6" type="ORF">FC85_GL002775</name>
</gene>
<dbReference type="CDD" id="cd08510">
    <property type="entry name" value="PBP2_Lactococcal_OppA_like"/>
    <property type="match status" value="1"/>
</dbReference>
<dbReference type="InterPro" id="IPR000914">
    <property type="entry name" value="SBP_5_dom"/>
</dbReference>
<dbReference type="EMBL" id="AZEY01000041">
    <property type="protein sequence ID" value="KRL66470.1"/>
    <property type="molecule type" value="Genomic_DNA"/>
</dbReference>
<dbReference type="GO" id="GO:0043190">
    <property type="term" value="C:ATP-binding cassette (ABC) transporter complex"/>
    <property type="evidence" value="ECO:0007669"/>
    <property type="project" value="InterPro"/>
</dbReference>
<dbReference type="GO" id="GO:0042597">
    <property type="term" value="C:periplasmic space"/>
    <property type="evidence" value="ECO:0007669"/>
    <property type="project" value="UniProtKB-ARBA"/>
</dbReference>
<dbReference type="Pfam" id="PF00496">
    <property type="entry name" value="SBP_bac_5"/>
    <property type="match status" value="1"/>
</dbReference>
<dbReference type="PIRSF" id="PIRSF002741">
    <property type="entry name" value="MppA"/>
    <property type="match status" value="1"/>
</dbReference>
<dbReference type="GO" id="GO:1904680">
    <property type="term" value="F:peptide transmembrane transporter activity"/>
    <property type="evidence" value="ECO:0007669"/>
    <property type="project" value="TreeGrafter"/>
</dbReference>
<reference evidence="6 7" key="1">
    <citation type="journal article" date="2015" name="Genome Announc.">
        <title>Expanding the biotechnology potential of lactobacilli through comparative genomics of 213 strains and associated genera.</title>
        <authorList>
            <person name="Sun Z."/>
            <person name="Harris H.M."/>
            <person name="McCann A."/>
            <person name="Guo C."/>
            <person name="Argimon S."/>
            <person name="Zhang W."/>
            <person name="Yang X."/>
            <person name="Jeffery I.B."/>
            <person name="Cooney J.C."/>
            <person name="Kagawa T.F."/>
            <person name="Liu W."/>
            <person name="Song Y."/>
            <person name="Salvetti E."/>
            <person name="Wrobel A."/>
            <person name="Rasinkangas P."/>
            <person name="Parkhill J."/>
            <person name="Rea M.C."/>
            <person name="O'Sullivan O."/>
            <person name="Ritari J."/>
            <person name="Douillard F.P."/>
            <person name="Paul Ross R."/>
            <person name="Yang R."/>
            <person name="Briner A.E."/>
            <person name="Felis G.E."/>
            <person name="de Vos W.M."/>
            <person name="Barrangou R."/>
            <person name="Klaenhammer T.R."/>
            <person name="Caufield P.W."/>
            <person name="Cui Y."/>
            <person name="Zhang H."/>
            <person name="O'Toole P.W."/>
        </authorList>
    </citation>
    <scope>NUCLEOTIDE SEQUENCE [LARGE SCALE GENOMIC DNA]</scope>
    <source>
        <strain evidence="6 7">DSM 14421</strain>
    </source>
</reference>
<accession>A0A0R1SA78</accession>
<dbReference type="STRING" id="1423739.FC85_GL002775"/>
<dbReference type="PANTHER" id="PTHR30290">
    <property type="entry name" value="PERIPLASMIC BINDING COMPONENT OF ABC TRANSPORTER"/>
    <property type="match status" value="1"/>
</dbReference>
<dbReference type="InterPro" id="IPR039424">
    <property type="entry name" value="SBP_5"/>
</dbReference>
<feature type="signal peptide" evidence="4">
    <location>
        <begin position="1"/>
        <end position="21"/>
    </location>
</feature>
<comment type="similarity">
    <text evidence="1">Belongs to the bacterial solute-binding protein 5 family.</text>
</comment>
<dbReference type="RefSeq" id="WP_057864350.1">
    <property type="nucleotide sequence ID" value="NZ_AZEY01000041.1"/>
</dbReference>
<evidence type="ECO:0000313" key="7">
    <source>
        <dbReference type="Proteomes" id="UP000052013"/>
    </source>
</evidence>
<keyword evidence="3 4" id="KW-0732">Signal</keyword>
<protein>
    <submittedName>
        <fullName evidence="6">ABC transporter, substrate-binding protein, family 5</fullName>
    </submittedName>
</protein>
<dbReference type="PROSITE" id="PS51257">
    <property type="entry name" value="PROKAR_LIPOPROTEIN"/>
    <property type="match status" value="1"/>
</dbReference>
<evidence type="ECO:0000256" key="4">
    <source>
        <dbReference type="SAM" id="SignalP"/>
    </source>
</evidence>
<comment type="caution">
    <text evidence="6">The sequence shown here is derived from an EMBL/GenBank/DDBJ whole genome shotgun (WGS) entry which is preliminary data.</text>
</comment>
<dbReference type="Gene3D" id="3.10.105.10">
    <property type="entry name" value="Dipeptide-binding Protein, Domain 3"/>
    <property type="match status" value="1"/>
</dbReference>
<dbReference type="GO" id="GO:0015833">
    <property type="term" value="P:peptide transport"/>
    <property type="evidence" value="ECO:0007669"/>
    <property type="project" value="TreeGrafter"/>
</dbReference>
<feature type="chain" id="PRO_5038334050" evidence="4">
    <location>
        <begin position="22"/>
        <end position="605"/>
    </location>
</feature>
<keyword evidence="2" id="KW-0813">Transport</keyword>
<dbReference type="InterPro" id="IPR030678">
    <property type="entry name" value="Peptide/Ni-bd"/>
</dbReference>
<evidence type="ECO:0000313" key="6">
    <source>
        <dbReference type="EMBL" id="KRL66470.1"/>
    </source>
</evidence>
<evidence type="ECO:0000256" key="1">
    <source>
        <dbReference type="ARBA" id="ARBA00005695"/>
    </source>
</evidence>
<dbReference type="Proteomes" id="UP000052013">
    <property type="component" value="Unassembled WGS sequence"/>
</dbReference>
<dbReference type="PANTHER" id="PTHR30290:SF9">
    <property type="entry name" value="OLIGOPEPTIDE-BINDING PROTEIN APPA"/>
    <property type="match status" value="1"/>
</dbReference>
<proteinExistence type="inferred from homology"/>
<dbReference type="Gene3D" id="3.40.190.10">
    <property type="entry name" value="Periplasmic binding protein-like II"/>
    <property type="match status" value="1"/>
</dbReference>